<evidence type="ECO:0000259" key="4">
    <source>
        <dbReference type="SMART" id="SM00560"/>
    </source>
</evidence>
<dbReference type="RefSeq" id="WP_093302129.1">
    <property type="nucleotide sequence ID" value="NZ_FOOH01000001.1"/>
</dbReference>
<dbReference type="AlphaFoldDB" id="A0A1I2JZ78"/>
<dbReference type="PANTHER" id="PTHR35807:SF1">
    <property type="entry name" value="TRANSCRIPTIONAL REGULATOR REDD"/>
    <property type="match status" value="1"/>
</dbReference>
<dbReference type="InterPro" id="IPR013320">
    <property type="entry name" value="ConA-like_dom_sf"/>
</dbReference>
<proteinExistence type="predicted"/>
<keyword evidence="2" id="KW-1015">Disulfide bond</keyword>
<evidence type="ECO:0000313" key="5">
    <source>
        <dbReference type="EMBL" id="SFF59220.1"/>
    </source>
</evidence>
<evidence type="ECO:0000256" key="1">
    <source>
        <dbReference type="ARBA" id="ARBA00022729"/>
    </source>
</evidence>
<evidence type="ECO:0000256" key="2">
    <source>
        <dbReference type="ARBA" id="ARBA00023157"/>
    </source>
</evidence>
<dbReference type="Proteomes" id="UP000199116">
    <property type="component" value="Unassembled WGS sequence"/>
</dbReference>
<keyword evidence="5" id="KW-0238">DNA-binding</keyword>
<dbReference type="SUPFAM" id="SSF49899">
    <property type="entry name" value="Concanavalin A-like lectins/glucanases"/>
    <property type="match status" value="1"/>
</dbReference>
<feature type="transmembrane region" description="Helical" evidence="3">
    <location>
        <begin position="463"/>
        <end position="481"/>
    </location>
</feature>
<dbReference type="GO" id="GO:0003677">
    <property type="term" value="F:DNA binding"/>
    <property type="evidence" value="ECO:0007669"/>
    <property type="project" value="UniProtKB-KW"/>
</dbReference>
<dbReference type="Pfam" id="PF13385">
    <property type="entry name" value="Laminin_G_3"/>
    <property type="match status" value="1"/>
</dbReference>
<dbReference type="GO" id="GO:0005975">
    <property type="term" value="P:carbohydrate metabolic process"/>
    <property type="evidence" value="ECO:0007669"/>
    <property type="project" value="UniProtKB-ARBA"/>
</dbReference>
<reference evidence="6" key="1">
    <citation type="submission" date="2016-10" db="EMBL/GenBank/DDBJ databases">
        <authorList>
            <person name="Varghese N."/>
            <person name="Submissions S."/>
        </authorList>
    </citation>
    <scope>NUCLEOTIDE SEQUENCE [LARGE SCALE GENOMIC DNA]</scope>
    <source>
        <strain evidence="6">DSM 23515</strain>
    </source>
</reference>
<keyword evidence="3" id="KW-1133">Transmembrane helix</keyword>
<dbReference type="InterPro" id="IPR051677">
    <property type="entry name" value="AfsR-DnrI-RedD_regulator"/>
</dbReference>
<keyword evidence="6" id="KW-1185">Reference proteome</keyword>
<organism evidence="5 6">
    <name type="scientific">Salegentibacter agarivorans</name>
    <dbReference type="NCBI Taxonomy" id="345907"/>
    <lineage>
        <taxon>Bacteria</taxon>
        <taxon>Pseudomonadati</taxon>
        <taxon>Bacteroidota</taxon>
        <taxon>Flavobacteriia</taxon>
        <taxon>Flavobacteriales</taxon>
        <taxon>Flavobacteriaceae</taxon>
        <taxon>Salegentibacter</taxon>
    </lineage>
</organism>
<keyword evidence="1" id="KW-0732">Signal</keyword>
<gene>
    <name evidence="5" type="ORF">SAMN04488033_101201</name>
</gene>
<dbReference type="GO" id="GO:0004553">
    <property type="term" value="F:hydrolase activity, hydrolyzing O-glycosyl compounds"/>
    <property type="evidence" value="ECO:0007669"/>
    <property type="project" value="UniProtKB-ARBA"/>
</dbReference>
<protein>
    <submittedName>
        <fullName evidence="5">DNA-binding transcriptional activator of the SARP family</fullName>
    </submittedName>
</protein>
<evidence type="ECO:0000256" key="3">
    <source>
        <dbReference type="SAM" id="Phobius"/>
    </source>
</evidence>
<evidence type="ECO:0000313" key="6">
    <source>
        <dbReference type="Proteomes" id="UP000199116"/>
    </source>
</evidence>
<dbReference type="GO" id="GO:0006355">
    <property type="term" value="P:regulation of DNA-templated transcription"/>
    <property type="evidence" value="ECO:0007669"/>
    <property type="project" value="TreeGrafter"/>
</dbReference>
<dbReference type="InterPro" id="IPR036388">
    <property type="entry name" value="WH-like_DNA-bd_sf"/>
</dbReference>
<dbReference type="PANTHER" id="PTHR35807">
    <property type="entry name" value="TRANSCRIPTIONAL REGULATOR REDD-RELATED"/>
    <property type="match status" value="1"/>
</dbReference>
<name>A0A1I2JZ78_9FLAO</name>
<dbReference type="SMART" id="SM00560">
    <property type="entry name" value="LamGL"/>
    <property type="match status" value="1"/>
</dbReference>
<dbReference type="EMBL" id="FOOH01000001">
    <property type="protein sequence ID" value="SFF59220.1"/>
    <property type="molecule type" value="Genomic_DNA"/>
</dbReference>
<accession>A0A1I2JZ78</accession>
<dbReference type="Gene3D" id="1.10.10.10">
    <property type="entry name" value="Winged helix-like DNA-binding domain superfamily/Winged helix DNA-binding domain"/>
    <property type="match status" value="1"/>
</dbReference>
<feature type="domain" description="LamG-like jellyroll fold" evidence="4">
    <location>
        <begin position="319"/>
        <end position="441"/>
    </location>
</feature>
<keyword evidence="3" id="KW-0472">Membrane</keyword>
<dbReference type="Gene3D" id="2.60.120.200">
    <property type="match status" value="1"/>
</dbReference>
<sequence>MKRFFIFVFIVWSVCTFGQDKHPDSLWLLKTGSSNPLSDLQKGYNTFYFDAVSELKNNEDGFNQLLSTQRQVLLLYNRHREKLQDFLDDSLKIFTKPPGSSKENEIIGIETNQLNYIPFVSDSLSEIEVCKEFNLISVDSLKSKKEIDFFLEELLFSKGVVPDIISSPFIKDIEYLKKEFYKKPIYKARITYNNEELNKVGWKEFPHLETCGVFRTSASTLSPQKRGFMFSPDIYNFTDENRRISGPKTFRAIKYEIEEKLRYSLPLDGQVANLANKDDKSTATDVEFEKDTFRDKRVSIFNGSSSYIDIRSRPEDRLEEISISAWIKPDEVDGSFSLIGKGEAFSAKIYDGRLQFTTTGIKDHTTSKAVIKKGEWSHVAFVYVPTQKLHVYVNGSLVEEIAASDIRQTDHALLIGTNLWGQYYSGLMSDLKIWDRALSDDEIKSVYLKKTGSDQHSFFTNNWLYLSGLFLILIIPAFFIFRRKPTVKPETQIPEEKPLAPVQQNIKLNSINLLNGFKVWNKKGEDITSKLPPKRRELLILILLFTLRDGGITSKKLSDILWPGFPSENKKNNRSTQIKELRKTLEKQLDAEILFEDKKWKFQFSEPGKVDVFILNNVLPDFWSSEKEIHSEIHAIEFARIVSKGPLLPQVEVEWLDAIKAEYNSRVLDLLTPFLENEVLDNSRKIEVIEAILVVDPLFEPAVRKKVSCLLQQEKYGSAKKTVENYKKLYETYYNETIDPEFMKLVK</sequence>
<keyword evidence="3" id="KW-0812">Transmembrane</keyword>
<dbReference type="InterPro" id="IPR006558">
    <property type="entry name" value="LamG-like"/>
</dbReference>